<dbReference type="InterPro" id="IPR037522">
    <property type="entry name" value="HD_GYP_dom"/>
</dbReference>
<dbReference type="EMBL" id="JADIKE010000018">
    <property type="protein sequence ID" value="MBM7123918.1"/>
    <property type="molecule type" value="Genomic_DNA"/>
</dbReference>
<name>A0ABS2JY53_9GAMM</name>
<reference evidence="2" key="1">
    <citation type="submission" date="2020-10" db="EMBL/GenBank/DDBJ databases">
        <title>Phylogeny of dyella-like bacteria.</title>
        <authorList>
            <person name="Fu J."/>
        </authorList>
    </citation>
    <scope>NUCLEOTIDE SEQUENCE</scope>
    <source>
        <strain evidence="2">DHOC52</strain>
    </source>
</reference>
<dbReference type="Gene3D" id="1.10.3210.10">
    <property type="entry name" value="Hypothetical protein af1432"/>
    <property type="match status" value="1"/>
</dbReference>
<gene>
    <name evidence="2" type="ORF">ISP19_00880</name>
</gene>
<comment type="caution">
    <text evidence="2">The sequence shown here is derived from an EMBL/GenBank/DDBJ whole genome shotgun (WGS) entry which is preliminary data.</text>
</comment>
<proteinExistence type="predicted"/>
<evidence type="ECO:0000313" key="2">
    <source>
        <dbReference type="EMBL" id="MBM7123918.1"/>
    </source>
</evidence>
<evidence type="ECO:0000313" key="3">
    <source>
        <dbReference type="Proteomes" id="UP001430149"/>
    </source>
</evidence>
<dbReference type="RefSeq" id="WP_204678605.1">
    <property type="nucleotide sequence ID" value="NZ_BSNR01000025.1"/>
</dbReference>
<organism evidence="2 3">
    <name type="scientific">Dyella flava</name>
    <dbReference type="NCBI Taxonomy" id="1920170"/>
    <lineage>
        <taxon>Bacteria</taxon>
        <taxon>Pseudomonadati</taxon>
        <taxon>Pseudomonadota</taxon>
        <taxon>Gammaproteobacteria</taxon>
        <taxon>Lysobacterales</taxon>
        <taxon>Rhodanobacteraceae</taxon>
        <taxon>Dyella</taxon>
    </lineage>
</organism>
<dbReference type="PANTHER" id="PTHR43155">
    <property type="entry name" value="CYCLIC DI-GMP PHOSPHODIESTERASE PA4108-RELATED"/>
    <property type="match status" value="1"/>
</dbReference>
<dbReference type="Proteomes" id="UP001430149">
    <property type="component" value="Unassembled WGS sequence"/>
</dbReference>
<dbReference type="Pfam" id="PF13487">
    <property type="entry name" value="HD_5"/>
    <property type="match status" value="1"/>
</dbReference>
<dbReference type="PROSITE" id="PS51832">
    <property type="entry name" value="HD_GYP"/>
    <property type="match status" value="1"/>
</dbReference>
<dbReference type="PANTHER" id="PTHR43155:SF2">
    <property type="entry name" value="CYCLIC DI-GMP PHOSPHODIESTERASE PA4108"/>
    <property type="match status" value="1"/>
</dbReference>
<dbReference type="SUPFAM" id="SSF109604">
    <property type="entry name" value="HD-domain/PDEase-like"/>
    <property type="match status" value="1"/>
</dbReference>
<sequence>MRPIQSGEIEIGQPLPYDAYDERGKLMLRAGHVLTTASSVERLVRVAYFNDGVAANARTGVVDDSPASGRPLASILSARHRLHALLSDARYRDFSGEIKRISELLQHACVANADLSLASIVLQREGAYATRHMVNTAIACELVGTALEVGATERSSIMAAALTMNIGMLELQQELLSVDGPLSNTQHAEVRQHCERGVTILKERGVTDTLWLQAVLDHHERSDGSGYPGGKRGEAIGLPARLLASADVYCARVVGRGYRPPLQANVALRWLYLNEGARLDEKIATSFIKTLGIYPPGTGVRLRNGSIAVVTHRGTDSLTPQVSSLTTHDGFRVTTPIRRRSDVGAHAISEVVDLDELDMSVSMEALWGTDAVI</sequence>
<dbReference type="CDD" id="cd00077">
    <property type="entry name" value="HDc"/>
    <property type="match status" value="1"/>
</dbReference>
<protein>
    <submittedName>
        <fullName evidence="2">Phosphohydrolase</fullName>
    </submittedName>
</protein>
<feature type="domain" description="HD-GYP" evidence="1">
    <location>
        <begin position="107"/>
        <end position="303"/>
    </location>
</feature>
<keyword evidence="3" id="KW-1185">Reference proteome</keyword>
<evidence type="ECO:0000259" key="1">
    <source>
        <dbReference type="PROSITE" id="PS51832"/>
    </source>
</evidence>
<accession>A0ABS2JY53</accession>
<dbReference type="InterPro" id="IPR003607">
    <property type="entry name" value="HD/PDEase_dom"/>
</dbReference>